<keyword evidence="3" id="KW-0804">Transcription</keyword>
<dbReference type="Pfam" id="PF01047">
    <property type="entry name" value="MarR"/>
    <property type="match status" value="1"/>
</dbReference>
<dbReference type="PANTHER" id="PTHR42756:SF1">
    <property type="entry name" value="TRANSCRIPTIONAL REPRESSOR OF EMRAB OPERON"/>
    <property type="match status" value="1"/>
</dbReference>
<evidence type="ECO:0000256" key="1">
    <source>
        <dbReference type="ARBA" id="ARBA00023015"/>
    </source>
</evidence>
<evidence type="ECO:0000256" key="2">
    <source>
        <dbReference type="ARBA" id="ARBA00023125"/>
    </source>
</evidence>
<dbReference type="SUPFAM" id="SSF46785">
    <property type="entry name" value="Winged helix' DNA-binding domain"/>
    <property type="match status" value="1"/>
</dbReference>
<feature type="domain" description="HTH marR-type" evidence="4">
    <location>
        <begin position="15"/>
        <end position="153"/>
    </location>
</feature>
<dbReference type="InterPro" id="IPR036390">
    <property type="entry name" value="WH_DNA-bd_sf"/>
</dbReference>
<dbReference type="SMART" id="SM00347">
    <property type="entry name" value="HTH_MARR"/>
    <property type="match status" value="1"/>
</dbReference>
<dbReference type="Gene3D" id="1.10.10.10">
    <property type="entry name" value="Winged helix-like DNA-binding domain superfamily/Winged helix DNA-binding domain"/>
    <property type="match status" value="1"/>
</dbReference>
<reference evidence="5 6" key="1">
    <citation type="submission" date="2016-10" db="EMBL/GenBank/DDBJ databases">
        <authorList>
            <person name="de Groot N.N."/>
        </authorList>
    </citation>
    <scope>NUCLEOTIDE SEQUENCE [LARGE SCALE GENOMIC DNA]</scope>
    <source>
        <strain evidence="5 6">DSM 10317</strain>
    </source>
</reference>
<keyword evidence="1" id="KW-0805">Transcription regulation</keyword>
<proteinExistence type="predicted"/>
<name>A0A1G5RYA7_PSEXY</name>
<dbReference type="EMBL" id="FMWK01000007">
    <property type="protein sequence ID" value="SCZ79135.1"/>
    <property type="molecule type" value="Genomic_DNA"/>
</dbReference>
<dbReference type="PANTHER" id="PTHR42756">
    <property type="entry name" value="TRANSCRIPTIONAL REGULATOR, MARR"/>
    <property type="match status" value="1"/>
</dbReference>
<dbReference type="RefSeq" id="WP_081660416.1">
    <property type="nucleotide sequence ID" value="NZ_FMWK01000007.1"/>
</dbReference>
<dbReference type="Proteomes" id="UP000199428">
    <property type="component" value="Unassembled WGS sequence"/>
</dbReference>
<keyword evidence="2 5" id="KW-0238">DNA-binding</keyword>
<evidence type="ECO:0000256" key="3">
    <source>
        <dbReference type="ARBA" id="ARBA00023163"/>
    </source>
</evidence>
<protein>
    <submittedName>
        <fullName evidence="5">DNA-binding transcriptional regulator, MarR family</fullName>
    </submittedName>
</protein>
<dbReference type="PROSITE" id="PS50995">
    <property type="entry name" value="HTH_MARR_2"/>
    <property type="match status" value="1"/>
</dbReference>
<evidence type="ECO:0000313" key="6">
    <source>
        <dbReference type="Proteomes" id="UP000199428"/>
    </source>
</evidence>
<dbReference type="AlphaFoldDB" id="A0A1G5RYA7"/>
<organism evidence="5 6">
    <name type="scientific">Pseudobutyrivibrio xylanivorans</name>
    <dbReference type="NCBI Taxonomy" id="185007"/>
    <lineage>
        <taxon>Bacteria</taxon>
        <taxon>Bacillati</taxon>
        <taxon>Bacillota</taxon>
        <taxon>Clostridia</taxon>
        <taxon>Lachnospirales</taxon>
        <taxon>Lachnospiraceae</taxon>
        <taxon>Pseudobutyrivibrio</taxon>
    </lineage>
</organism>
<evidence type="ECO:0000313" key="5">
    <source>
        <dbReference type="EMBL" id="SCZ79135.1"/>
    </source>
</evidence>
<evidence type="ECO:0000259" key="4">
    <source>
        <dbReference type="PROSITE" id="PS50995"/>
    </source>
</evidence>
<dbReference type="InterPro" id="IPR000835">
    <property type="entry name" value="HTH_MarR-typ"/>
</dbReference>
<gene>
    <name evidence="5" type="ORF">SAMN02910350_01629</name>
</gene>
<accession>A0A1G5RYA7</accession>
<dbReference type="GO" id="GO:0003677">
    <property type="term" value="F:DNA binding"/>
    <property type="evidence" value="ECO:0007669"/>
    <property type="project" value="UniProtKB-KW"/>
</dbReference>
<sequence>MMVLGDINNKKEQVLEMLEQTLSEVYTKFKIHFYQEMFKKLNSRETSLTTVELFCVEIIHALKNPTVAEFANFINVSSPNAAYKVNSLIQKGYIEKVQSETDRREYHLHVTEKYYNYFNLSQKYVSTVVERAQEYFSAEQVEILDGILRDMSLELMHEVAIPPVEVTQ</sequence>
<dbReference type="InterPro" id="IPR036388">
    <property type="entry name" value="WH-like_DNA-bd_sf"/>
</dbReference>
<dbReference type="GO" id="GO:0003700">
    <property type="term" value="F:DNA-binding transcription factor activity"/>
    <property type="evidence" value="ECO:0007669"/>
    <property type="project" value="InterPro"/>
</dbReference>